<proteinExistence type="predicted"/>
<gene>
    <name evidence="1" type="ORF">AAES_103868</name>
</gene>
<comment type="caution">
    <text evidence="1">The sequence shown here is derived from an EMBL/GenBank/DDBJ whole genome shotgun (WGS) entry which is preliminary data.</text>
</comment>
<keyword evidence="2" id="KW-1185">Reference proteome</keyword>
<evidence type="ECO:0000313" key="1">
    <source>
        <dbReference type="EMBL" id="KQK79457.1"/>
    </source>
</evidence>
<evidence type="ECO:0000313" key="2">
    <source>
        <dbReference type="Proteomes" id="UP000051836"/>
    </source>
</evidence>
<protein>
    <submittedName>
        <fullName evidence="1">Uncharacterized protein</fullName>
    </submittedName>
</protein>
<accession>A0A0Q3R244</accession>
<dbReference type="Proteomes" id="UP000051836">
    <property type="component" value="Unassembled WGS sequence"/>
</dbReference>
<reference evidence="1 2" key="1">
    <citation type="submission" date="2015-10" db="EMBL/GenBank/DDBJ databases">
        <authorList>
            <person name="Gilbert D.G."/>
        </authorList>
    </citation>
    <scope>NUCLEOTIDE SEQUENCE [LARGE SCALE GENOMIC DNA]</scope>
    <source>
        <strain evidence="1">FVVF132</strain>
    </source>
</reference>
<name>A0A0Q3R244_AMAAE</name>
<dbReference type="AlphaFoldDB" id="A0A0Q3R244"/>
<dbReference type="EMBL" id="LMAW01002589">
    <property type="protein sequence ID" value="KQK79457.1"/>
    <property type="molecule type" value="Genomic_DNA"/>
</dbReference>
<sequence>MFAGNFVVLEHRSAAQLHGDVFLLRSSVNITLIASIMQEQGVMFPVFVGQILEANPYVSDGFGMLLDGSLLCTTLE</sequence>
<organism evidence="1 2">
    <name type="scientific">Amazona aestiva</name>
    <name type="common">Blue-fronted Amazon parrot</name>
    <dbReference type="NCBI Taxonomy" id="12930"/>
    <lineage>
        <taxon>Eukaryota</taxon>
        <taxon>Metazoa</taxon>
        <taxon>Chordata</taxon>
        <taxon>Craniata</taxon>
        <taxon>Vertebrata</taxon>
        <taxon>Euteleostomi</taxon>
        <taxon>Archelosauria</taxon>
        <taxon>Archosauria</taxon>
        <taxon>Dinosauria</taxon>
        <taxon>Saurischia</taxon>
        <taxon>Theropoda</taxon>
        <taxon>Coelurosauria</taxon>
        <taxon>Aves</taxon>
        <taxon>Neognathae</taxon>
        <taxon>Neoaves</taxon>
        <taxon>Telluraves</taxon>
        <taxon>Australaves</taxon>
        <taxon>Psittaciformes</taxon>
        <taxon>Psittacidae</taxon>
        <taxon>Amazona</taxon>
    </lineage>
</organism>